<protein>
    <submittedName>
        <fullName evidence="2">Uncharacterized protein</fullName>
    </submittedName>
</protein>
<organism evidence="2 3">
    <name type="scientific">Vitis vinifera</name>
    <name type="common">Grape</name>
    <dbReference type="NCBI Taxonomy" id="29760"/>
    <lineage>
        <taxon>Eukaryota</taxon>
        <taxon>Viridiplantae</taxon>
        <taxon>Streptophyta</taxon>
        <taxon>Embryophyta</taxon>
        <taxon>Tracheophyta</taxon>
        <taxon>Spermatophyta</taxon>
        <taxon>Magnoliopsida</taxon>
        <taxon>eudicotyledons</taxon>
        <taxon>Gunneridae</taxon>
        <taxon>Pentapetalae</taxon>
        <taxon>rosids</taxon>
        <taxon>Vitales</taxon>
        <taxon>Vitaceae</taxon>
        <taxon>Viteae</taxon>
        <taxon>Vitis</taxon>
    </lineage>
</organism>
<dbReference type="AlphaFoldDB" id="A0A438G135"/>
<dbReference type="Proteomes" id="UP000288805">
    <property type="component" value="Unassembled WGS sequence"/>
</dbReference>
<evidence type="ECO:0000313" key="3">
    <source>
        <dbReference type="Proteomes" id="UP000288805"/>
    </source>
</evidence>
<sequence>MSTIEYSNTMEELWLELDHYQNLKMKCKGSAPVISFTKQWSAGCHLRVLNNSIGLIAESGKAETSTPSTTKMACGATIAKSCDTQRRISGSFVERTNHVVRIKHELDSLVEQAYAAQFEEFSHEKNVKQENEGFNKDEIEQLKNPLSFLENPSASSSWARSVKYSDSYALSDSKDCLSSSWVIDTDHMTNSSHNFFTYIPCPGNKKIKVAGQGTKKTATISILEVCFTSAKVIN</sequence>
<dbReference type="EMBL" id="QGNW01001072">
    <property type="protein sequence ID" value="RVW56741.1"/>
    <property type="molecule type" value="Genomic_DNA"/>
</dbReference>
<accession>A0A438G135</accession>
<dbReference type="EMBL" id="QGNW01000684">
    <property type="protein sequence ID" value="RVW65855.1"/>
    <property type="molecule type" value="Genomic_DNA"/>
</dbReference>
<evidence type="ECO:0000313" key="1">
    <source>
        <dbReference type="EMBL" id="RVW56741.1"/>
    </source>
</evidence>
<name>A0A438G135_VITVI</name>
<proteinExistence type="predicted"/>
<gene>
    <name evidence="2" type="ORF">CK203_007631</name>
    <name evidence="1" type="ORF">CK203_095712</name>
</gene>
<evidence type="ECO:0000313" key="2">
    <source>
        <dbReference type="EMBL" id="RVW65855.1"/>
    </source>
</evidence>
<reference evidence="2 3" key="1">
    <citation type="journal article" date="2018" name="PLoS Genet.">
        <title>Population sequencing reveals clonal diversity and ancestral inbreeding in the grapevine cultivar Chardonnay.</title>
        <authorList>
            <person name="Roach M.J."/>
            <person name="Johnson D.L."/>
            <person name="Bohlmann J."/>
            <person name="van Vuuren H.J."/>
            <person name="Jones S.J."/>
            <person name="Pretorius I.S."/>
            <person name="Schmidt S.A."/>
            <person name="Borneman A.R."/>
        </authorList>
    </citation>
    <scope>NUCLEOTIDE SEQUENCE [LARGE SCALE GENOMIC DNA]</scope>
    <source>
        <strain evidence="3">cv. Chardonnay</strain>
        <strain evidence="2">I10V1</strain>
        <tissue evidence="2">Leaf</tissue>
    </source>
</reference>
<comment type="caution">
    <text evidence="2">The sequence shown here is derived from an EMBL/GenBank/DDBJ whole genome shotgun (WGS) entry which is preliminary data.</text>
</comment>